<feature type="region of interest" description="Disordered" evidence="1">
    <location>
        <begin position="1"/>
        <end position="41"/>
    </location>
</feature>
<dbReference type="RefSeq" id="WP_046510231.1">
    <property type="nucleotide sequence ID" value="NZ_LANI01000055.1"/>
</dbReference>
<feature type="non-terminal residue" evidence="2">
    <location>
        <position position="1"/>
    </location>
</feature>
<protein>
    <recommendedName>
        <fullName evidence="4">RapA2 cadherin-like domain-containing protein</fullName>
    </recommendedName>
</protein>
<dbReference type="Proteomes" id="UP000034491">
    <property type="component" value="Unassembled WGS sequence"/>
</dbReference>
<feature type="region of interest" description="Disordered" evidence="1">
    <location>
        <begin position="382"/>
        <end position="401"/>
    </location>
</feature>
<reference evidence="2 3" key="1">
    <citation type="submission" date="2015-03" db="EMBL/GenBank/DDBJ databases">
        <title>Genome sequence of Kiloniella sp. P1-1, isolated from the gut microflora of Pacific white shrimp, Penaeus vannamei.</title>
        <authorList>
            <person name="Shao Z."/>
            <person name="Wang L."/>
            <person name="Li X."/>
        </authorList>
    </citation>
    <scope>NUCLEOTIDE SEQUENCE [LARGE SCALE GENOMIC DNA]</scope>
    <source>
        <strain evidence="2 3">P1-1</strain>
    </source>
</reference>
<name>A0A0M2R567_9PROT</name>
<feature type="region of interest" description="Disordered" evidence="1">
    <location>
        <begin position="284"/>
        <end position="307"/>
    </location>
</feature>
<dbReference type="InterPro" id="IPR010221">
    <property type="entry name" value="VCBS_dom"/>
</dbReference>
<feature type="compositionally biased region" description="Polar residues" evidence="1">
    <location>
        <begin position="386"/>
        <end position="401"/>
    </location>
</feature>
<keyword evidence="3" id="KW-1185">Reference proteome</keyword>
<evidence type="ECO:0000256" key="1">
    <source>
        <dbReference type="SAM" id="MobiDB-lite"/>
    </source>
</evidence>
<dbReference type="NCBIfam" id="TIGR01965">
    <property type="entry name" value="VCBS_repeat"/>
    <property type="match status" value="1"/>
</dbReference>
<feature type="compositionally biased region" description="Acidic residues" evidence="1">
    <location>
        <begin position="1"/>
        <end position="12"/>
    </location>
</feature>
<dbReference type="OrthoDB" id="8335338at2"/>
<feature type="compositionally biased region" description="Low complexity" evidence="1">
    <location>
        <begin position="13"/>
        <end position="30"/>
    </location>
</feature>
<organism evidence="2 3">
    <name type="scientific">Kiloniella litopenaei</name>
    <dbReference type="NCBI Taxonomy" id="1549748"/>
    <lineage>
        <taxon>Bacteria</taxon>
        <taxon>Pseudomonadati</taxon>
        <taxon>Pseudomonadota</taxon>
        <taxon>Alphaproteobacteria</taxon>
        <taxon>Rhodospirillales</taxon>
        <taxon>Kiloniellaceae</taxon>
        <taxon>Kiloniella</taxon>
    </lineage>
</organism>
<evidence type="ECO:0000313" key="3">
    <source>
        <dbReference type="Proteomes" id="UP000034491"/>
    </source>
</evidence>
<evidence type="ECO:0008006" key="4">
    <source>
        <dbReference type="Google" id="ProtNLM"/>
    </source>
</evidence>
<accession>A0A0M2R567</accession>
<feature type="non-terminal residue" evidence="2">
    <location>
        <position position="401"/>
    </location>
</feature>
<dbReference type="STRING" id="1549748.WH95_20055"/>
<comment type="caution">
    <text evidence="2">The sequence shown here is derived from an EMBL/GenBank/DDBJ whole genome shotgun (WGS) entry which is preliminary data.</text>
</comment>
<gene>
    <name evidence="2" type="ORF">WH95_20055</name>
</gene>
<sequence>VPVANDDVDSVDDASNTATGNVMTGSSTVGGTAGSGVDDEGADGADVTGIVNGTGTVGTSLTATGTYGTITIDADGNYTYTVTASSYPANASETFTYQLTDGDGDKDTAELVINLGDLITPPTVSVEADANGGLYEDTEGSVLVKVTPSGDDQVSEIQLSGIPAGASIGDVSITAGGVLVDAADYSVSGTAPYVVTFNSGSEPTGAVVVTLELTAPDQSDADLSLTASATVIDGSLSATGTSGATPITVDAVVDGSEVTQGSASGSDNAAIDLDLTLSLGGDSTTGTSVPVDPDQADVQGGTDTDGSENVTKIVVTLDSGTLANSAGVAYAPDTPGGTTWTFSPADQAAAEALVAGFKVNPVSGFDGTINGTITTTTVDGTPGSVELTSDNNTDVDSYNFT</sequence>
<dbReference type="EMBL" id="LANI01000055">
    <property type="protein sequence ID" value="KKJ75130.1"/>
    <property type="molecule type" value="Genomic_DNA"/>
</dbReference>
<evidence type="ECO:0000313" key="2">
    <source>
        <dbReference type="EMBL" id="KKJ75130.1"/>
    </source>
</evidence>
<dbReference type="AlphaFoldDB" id="A0A0M2R567"/>
<proteinExistence type="predicted"/>